<proteinExistence type="predicted"/>
<keyword evidence="1" id="KW-1133">Transmembrane helix</keyword>
<keyword evidence="1" id="KW-0472">Membrane</keyword>
<dbReference type="AlphaFoldDB" id="A0A552DQX2"/>
<name>A0A552DQX2_MICAE</name>
<comment type="caution">
    <text evidence="2">The sequence shown here is derived from an EMBL/GenBank/DDBJ whole genome shotgun (WGS) entry which is preliminary data.</text>
</comment>
<feature type="transmembrane region" description="Helical" evidence="1">
    <location>
        <begin position="51"/>
        <end position="73"/>
    </location>
</feature>
<gene>
    <name evidence="2" type="ORF">EWV81_13790</name>
</gene>
<evidence type="ECO:0000256" key="1">
    <source>
        <dbReference type="SAM" id="Phobius"/>
    </source>
</evidence>
<sequence>MRFQKFISVCLIVTLVIFLDLLTPTVANLATSVNSPITDDNLLKQISDNFLSLLTITFVAIFFSVTVFTNLLVSEKL</sequence>
<dbReference type="Proteomes" id="UP000319313">
    <property type="component" value="Unassembled WGS sequence"/>
</dbReference>
<keyword evidence="1" id="KW-0812">Transmembrane</keyword>
<dbReference type="EMBL" id="SFBL01000120">
    <property type="protein sequence ID" value="TRU24593.1"/>
    <property type="molecule type" value="Genomic_DNA"/>
</dbReference>
<evidence type="ECO:0000313" key="3">
    <source>
        <dbReference type="Proteomes" id="UP000319313"/>
    </source>
</evidence>
<protein>
    <submittedName>
        <fullName evidence="2">Uncharacterized protein</fullName>
    </submittedName>
</protein>
<accession>A0A552DQX2</accession>
<organism evidence="2 3">
    <name type="scientific">Microcystis aeruginosa Ma_SC_T_19800800_S464</name>
    <dbReference type="NCBI Taxonomy" id="2486257"/>
    <lineage>
        <taxon>Bacteria</taxon>
        <taxon>Bacillati</taxon>
        <taxon>Cyanobacteriota</taxon>
        <taxon>Cyanophyceae</taxon>
        <taxon>Oscillatoriophycideae</taxon>
        <taxon>Chroococcales</taxon>
        <taxon>Microcystaceae</taxon>
        <taxon>Microcystis</taxon>
    </lineage>
</organism>
<evidence type="ECO:0000313" key="2">
    <source>
        <dbReference type="EMBL" id="TRU24593.1"/>
    </source>
</evidence>
<reference evidence="2 3" key="1">
    <citation type="submission" date="2019-01" db="EMBL/GenBank/DDBJ databases">
        <title>Coherence of Microcystis species and biogeography revealed through population genomics.</title>
        <authorList>
            <person name="Perez-Carrascal O.M."/>
            <person name="Terrat Y."/>
            <person name="Giani A."/>
            <person name="Fortin N."/>
            <person name="Tromas N."/>
            <person name="Shapiro B.J."/>
        </authorList>
    </citation>
    <scope>NUCLEOTIDE SEQUENCE [LARGE SCALE GENOMIC DNA]</scope>
    <source>
        <strain evidence="2">Ma_SC_T_19800800_S464</strain>
    </source>
</reference>